<feature type="domain" description="KAP NTPase" evidence="1">
    <location>
        <begin position="53"/>
        <end position="306"/>
    </location>
</feature>
<organism evidence="2 3">
    <name type="scientific">Marinomonas pontica</name>
    <dbReference type="NCBI Taxonomy" id="264739"/>
    <lineage>
        <taxon>Bacteria</taxon>
        <taxon>Pseudomonadati</taxon>
        <taxon>Pseudomonadota</taxon>
        <taxon>Gammaproteobacteria</taxon>
        <taxon>Oceanospirillales</taxon>
        <taxon>Oceanospirillaceae</taxon>
        <taxon>Marinomonas</taxon>
    </lineage>
</organism>
<reference evidence="2 3" key="1">
    <citation type="submission" date="2023-01" db="EMBL/GenBank/DDBJ databases">
        <title>Complete genome sequence of Marinomonas pontica strain 200518_36.</title>
        <authorList>
            <person name="Ueki S."/>
            <person name="Gajardo G."/>
            <person name="Maruyama F."/>
        </authorList>
    </citation>
    <scope>NUCLEOTIDE SEQUENCE [LARGE SCALE GENOMIC DNA]</scope>
    <source>
        <strain evidence="2 3">200518_36</strain>
    </source>
</reference>
<name>A0ABM8FBT8_9GAMM</name>
<dbReference type="InterPro" id="IPR011646">
    <property type="entry name" value="KAP_P-loop"/>
</dbReference>
<evidence type="ECO:0000259" key="1">
    <source>
        <dbReference type="Pfam" id="PF07693"/>
    </source>
</evidence>
<protein>
    <recommendedName>
        <fullName evidence="1">KAP NTPase domain-containing protein</fullName>
    </recommendedName>
</protein>
<keyword evidence="3" id="KW-1185">Reference proteome</keyword>
<accession>A0ABM8FBT8</accession>
<dbReference type="Proteomes" id="UP001307608">
    <property type="component" value="Chromosome"/>
</dbReference>
<sequence length="555" mass="63301">MQKNIFLDWSEKLKFDGESFPRDTLNRAKYAEFLTHFLVGQGYDTTRESGDEKRNYVLNLNSEWGSGKTYFLKRWSNDLKNNFPVVYIDAWQQDYSDDPLITAISSIIKQLREQADMPENSPKIQLPKKALGLLKAAAPGFARSMAKRYLDMDLAAFLQADNDSELKDAKDGEGNPIDLSELASTMVKQLIDEHDGKKKAIDDLKIHVANWVKTVTETQKLSYPAFIFIDELDRCRPSYAVEMLETIKHIFDIQGIVFVVATDTEQLQHAVKAIYGEGFDARLYLGRFFNSRFSLKAPDLKSFLEVHTDISKLSGEYLAHAGIQILPPNDDAKITLSNISVILDAFKMPPRTAIQIADRVVATISNMSKGSKIDILMLTTLLCFYEEDHKRFKRIIARDLKYQDKSGQDVELKDYIQDHFGGCESLIKMQINPMELIPTLTPSNYSPRANTYGPDIYVLSLKLYLTEVFLKLFSRPSVLFISLDSSQYDEKVAPINDLFKTLITNSKNEPQKIGLLWFKILNIHYQVDSIKATEYRDYVELASALDLIEEGAEHD</sequence>
<evidence type="ECO:0000313" key="2">
    <source>
        <dbReference type="EMBL" id="BDX01486.1"/>
    </source>
</evidence>
<dbReference type="SUPFAM" id="SSF52540">
    <property type="entry name" value="P-loop containing nucleoside triphosphate hydrolases"/>
    <property type="match status" value="1"/>
</dbReference>
<dbReference type="Pfam" id="PF07693">
    <property type="entry name" value="KAP_NTPase"/>
    <property type="match status" value="1"/>
</dbReference>
<dbReference type="Gene3D" id="3.40.50.300">
    <property type="entry name" value="P-loop containing nucleotide triphosphate hydrolases"/>
    <property type="match status" value="1"/>
</dbReference>
<proteinExistence type="predicted"/>
<dbReference type="RefSeq" id="WP_338264728.1">
    <property type="nucleotide sequence ID" value="NZ_AP027271.1"/>
</dbReference>
<gene>
    <name evidence="2" type="ORF">MACH16_02340</name>
</gene>
<dbReference type="InterPro" id="IPR027417">
    <property type="entry name" value="P-loop_NTPase"/>
</dbReference>
<dbReference type="EMBL" id="AP027271">
    <property type="protein sequence ID" value="BDX01486.1"/>
    <property type="molecule type" value="Genomic_DNA"/>
</dbReference>
<evidence type="ECO:0000313" key="3">
    <source>
        <dbReference type="Proteomes" id="UP001307608"/>
    </source>
</evidence>